<dbReference type="GeneID" id="95754072"/>
<reference evidence="2 3" key="1">
    <citation type="submission" date="2018-03" db="EMBL/GenBank/DDBJ databases">
        <title>Brevisbacillus phylogenomics.</title>
        <authorList>
            <person name="Dunlap C."/>
        </authorList>
    </citation>
    <scope>NUCLEOTIDE SEQUENCE [LARGE SCALE GENOMIC DNA]</scope>
    <source>
        <strain evidence="2 3">NRRL B-41110</strain>
    </source>
</reference>
<accession>A0ABX5FGX0</accession>
<dbReference type="RefSeq" id="WP_106836538.1">
    <property type="nucleotide sequence ID" value="NZ_JARMEW010000036.1"/>
</dbReference>
<dbReference type="InterPro" id="IPR041256">
    <property type="entry name" value="CdiI_4"/>
</dbReference>
<organism evidence="2 3">
    <name type="scientific">Brevibacillus porteri</name>
    <dbReference type="NCBI Taxonomy" id="2126350"/>
    <lineage>
        <taxon>Bacteria</taxon>
        <taxon>Bacillati</taxon>
        <taxon>Bacillota</taxon>
        <taxon>Bacilli</taxon>
        <taxon>Bacillales</taxon>
        <taxon>Paenibacillaceae</taxon>
        <taxon>Brevibacillus</taxon>
    </lineage>
</organism>
<evidence type="ECO:0000313" key="2">
    <source>
        <dbReference type="EMBL" id="PSK03203.1"/>
    </source>
</evidence>
<evidence type="ECO:0000259" key="1">
    <source>
        <dbReference type="Pfam" id="PF18624"/>
    </source>
</evidence>
<comment type="caution">
    <text evidence="2">The sequence shown here is derived from an EMBL/GenBank/DDBJ whole genome shotgun (WGS) entry which is preliminary data.</text>
</comment>
<dbReference type="Pfam" id="PF18624">
    <property type="entry name" value="CdiI_4"/>
    <property type="match status" value="1"/>
</dbReference>
<feature type="domain" description="CDI immunity protein" evidence="1">
    <location>
        <begin position="20"/>
        <end position="119"/>
    </location>
</feature>
<protein>
    <recommendedName>
        <fullName evidence="1">CDI immunity protein domain-containing protein</fullName>
    </recommendedName>
</protein>
<dbReference type="EMBL" id="PXZO01000065">
    <property type="protein sequence ID" value="PSK03203.1"/>
    <property type="molecule type" value="Genomic_DNA"/>
</dbReference>
<evidence type="ECO:0000313" key="3">
    <source>
        <dbReference type="Proteomes" id="UP000241645"/>
    </source>
</evidence>
<sequence length="130" mass="15397">MRNFEEYAQMFPNKEGNFSTVIEYFFLLSDHDFMEALESMAEGYGFSANYRGFNFPDSYHPEEDGYFEEGVEFFITYGPGGETNQTIIDNHSYVMYLEIACNDFLTRHSQFDDEVKRYLAQIRDNLNLYK</sequence>
<dbReference type="CDD" id="cd20688">
    <property type="entry name" value="CdiI_Ecoli_Nm-like"/>
    <property type="match status" value="1"/>
</dbReference>
<proteinExistence type="predicted"/>
<name>A0ABX5FGX0_9BACL</name>
<keyword evidence="3" id="KW-1185">Reference proteome</keyword>
<gene>
    <name evidence="2" type="ORF">C7R92_28760</name>
</gene>
<dbReference type="Proteomes" id="UP000241645">
    <property type="component" value="Unassembled WGS sequence"/>
</dbReference>